<keyword evidence="3" id="KW-1003">Cell membrane</keyword>
<organism evidence="9 10">
    <name type="scientific">Labrys neptuniae</name>
    <dbReference type="NCBI Taxonomy" id="376174"/>
    <lineage>
        <taxon>Bacteria</taxon>
        <taxon>Pseudomonadati</taxon>
        <taxon>Pseudomonadota</taxon>
        <taxon>Alphaproteobacteria</taxon>
        <taxon>Hyphomicrobiales</taxon>
        <taxon>Xanthobacteraceae</taxon>
        <taxon>Labrys</taxon>
    </lineage>
</organism>
<accession>A0ABV3PE50</accession>
<feature type="transmembrane region" description="Helical" evidence="7">
    <location>
        <begin position="149"/>
        <end position="173"/>
    </location>
</feature>
<reference evidence="9 10" key="1">
    <citation type="submission" date="2024-07" db="EMBL/GenBank/DDBJ databases">
        <title>Description of Labrys sedimenti sp. nov., isolated from a diclofenac-degrading enrichment culture.</title>
        <authorList>
            <person name="Tancsics A."/>
            <person name="Csepanyi A."/>
        </authorList>
    </citation>
    <scope>NUCLEOTIDE SEQUENCE [LARGE SCALE GENOMIC DNA]</scope>
    <source>
        <strain evidence="9 10">LMG 23578</strain>
    </source>
</reference>
<feature type="transmembrane region" description="Helical" evidence="7">
    <location>
        <begin position="71"/>
        <end position="90"/>
    </location>
</feature>
<keyword evidence="5 7" id="KW-1133">Transmembrane helix</keyword>
<dbReference type="Proteomes" id="UP001555786">
    <property type="component" value="Unassembled WGS sequence"/>
</dbReference>
<evidence type="ECO:0000256" key="4">
    <source>
        <dbReference type="ARBA" id="ARBA00022692"/>
    </source>
</evidence>
<name>A0ABV3PE50_9HYPH</name>
<comment type="caution">
    <text evidence="9">The sequence shown here is derived from an EMBL/GenBank/DDBJ whole genome shotgun (WGS) entry which is preliminary data.</text>
</comment>
<dbReference type="EMBL" id="JBFNQD010000001">
    <property type="protein sequence ID" value="MEW9303907.1"/>
    <property type="molecule type" value="Genomic_DNA"/>
</dbReference>
<keyword evidence="6 7" id="KW-0472">Membrane</keyword>
<gene>
    <name evidence="9" type="ORF">ABXS05_00040</name>
</gene>
<evidence type="ECO:0000256" key="2">
    <source>
        <dbReference type="ARBA" id="ARBA00009784"/>
    </source>
</evidence>
<sequence length="215" mass="22926">MDVTFAAKFLGALFAIMNPFINLPIFLSMVSTKPVAQQRGMAVTILFYTAAMCIVISLFGGYIIAFFGVTIASFRVAGGLVLLAIALSMLNGKPVTSHERGEQEKQADRTAESDTDGDLAFYPMTFPMVVGPGTMATLIVYAAQTHNAAQYVSFALVLASVLLALFIVLFFAAEIGELLSAKVRVIMTRIMGMILAAIAVEMVIEGAKVMLPGLA</sequence>
<evidence type="ECO:0000313" key="10">
    <source>
        <dbReference type="Proteomes" id="UP001555786"/>
    </source>
</evidence>
<dbReference type="InterPro" id="IPR002771">
    <property type="entry name" value="Multi_antbiot-R_MarC"/>
</dbReference>
<feature type="transmembrane region" description="Helical" evidence="7">
    <location>
        <begin position="185"/>
        <end position="204"/>
    </location>
</feature>
<keyword evidence="4 7" id="KW-0812">Transmembrane</keyword>
<evidence type="ECO:0000256" key="8">
    <source>
        <dbReference type="SAM" id="MobiDB-lite"/>
    </source>
</evidence>
<comment type="similarity">
    <text evidence="2 7">Belongs to the UPF0056 (MarC) family.</text>
</comment>
<evidence type="ECO:0000256" key="5">
    <source>
        <dbReference type="ARBA" id="ARBA00022989"/>
    </source>
</evidence>
<evidence type="ECO:0000256" key="1">
    <source>
        <dbReference type="ARBA" id="ARBA00004651"/>
    </source>
</evidence>
<keyword evidence="10" id="KW-1185">Reference proteome</keyword>
<protein>
    <recommendedName>
        <fullName evidence="7">UPF0056 membrane protein</fullName>
    </recommendedName>
</protein>
<feature type="compositionally biased region" description="Basic and acidic residues" evidence="8">
    <location>
        <begin position="96"/>
        <end position="112"/>
    </location>
</feature>
<feature type="region of interest" description="Disordered" evidence="8">
    <location>
        <begin position="96"/>
        <end position="115"/>
    </location>
</feature>
<comment type="subcellular location">
    <subcellularLocation>
        <location evidence="1 7">Cell membrane</location>
        <topology evidence="1 7">Multi-pass membrane protein</topology>
    </subcellularLocation>
</comment>
<dbReference type="NCBIfam" id="TIGR00427">
    <property type="entry name" value="NAAT family transporter"/>
    <property type="match status" value="1"/>
</dbReference>
<evidence type="ECO:0000256" key="6">
    <source>
        <dbReference type="ARBA" id="ARBA00023136"/>
    </source>
</evidence>
<dbReference type="PANTHER" id="PTHR33508:SF1">
    <property type="entry name" value="UPF0056 MEMBRANE PROTEIN YHCE"/>
    <property type="match status" value="1"/>
</dbReference>
<dbReference type="RefSeq" id="WP_367622486.1">
    <property type="nucleotide sequence ID" value="NZ_JBFNQD010000001.1"/>
</dbReference>
<evidence type="ECO:0000256" key="7">
    <source>
        <dbReference type="RuleBase" id="RU362048"/>
    </source>
</evidence>
<feature type="transmembrane region" description="Helical" evidence="7">
    <location>
        <begin position="42"/>
        <end position="65"/>
    </location>
</feature>
<proteinExistence type="inferred from homology"/>
<evidence type="ECO:0000256" key="3">
    <source>
        <dbReference type="ARBA" id="ARBA00022475"/>
    </source>
</evidence>
<dbReference type="Pfam" id="PF01914">
    <property type="entry name" value="MarC"/>
    <property type="match status" value="1"/>
</dbReference>
<feature type="transmembrane region" description="Helical" evidence="7">
    <location>
        <begin position="119"/>
        <end position="143"/>
    </location>
</feature>
<feature type="transmembrane region" description="Helical" evidence="7">
    <location>
        <begin position="6"/>
        <end position="30"/>
    </location>
</feature>
<evidence type="ECO:0000313" key="9">
    <source>
        <dbReference type="EMBL" id="MEW9303907.1"/>
    </source>
</evidence>
<dbReference type="PANTHER" id="PTHR33508">
    <property type="entry name" value="UPF0056 MEMBRANE PROTEIN YHCE"/>
    <property type="match status" value="1"/>
</dbReference>